<proteinExistence type="predicted"/>
<reference evidence="1" key="1">
    <citation type="submission" date="2020-05" db="EMBL/GenBank/DDBJ databases">
        <authorList>
            <person name="Chiriac C."/>
            <person name="Salcher M."/>
            <person name="Ghai R."/>
            <person name="Kavagutti S V."/>
        </authorList>
    </citation>
    <scope>NUCLEOTIDE SEQUENCE</scope>
</reference>
<sequence length="128" mass="14906">MKQNFWITNISNRNVSLSDLNLTIKAYSSINLMDSKHYNYSIEQINKSVLNGSIYNKRNKIFVRKVAPVPIKNNIKFERETFVPSREKSLYNIKEEHYEELEISDEDFAKENADTAQIDANTQIISKG</sequence>
<organism evidence="1">
    <name type="scientific">uncultured Caudovirales phage</name>
    <dbReference type="NCBI Taxonomy" id="2100421"/>
    <lineage>
        <taxon>Viruses</taxon>
        <taxon>Duplodnaviria</taxon>
        <taxon>Heunggongvirae</taxon>
        <taxon>Uroviricota</taxon>
        <taxon>Caudoviricetes</taxon>
        <taxon>Peduoviridae</taxon>
        <taxon>Maltschvirus</taxon>
        <taxon>Maltschvirus maltsch</taxon>
    </lineage>
</organism>
<gene>
    <name evidence="1" type="ORF">UFOVP1290_644</name>
</gene>
<evidence type="ECO:0000313" key="1">
    <source>
        <dbReference type="EMBL" id="CAB4197124.1"/>
    </source>
</evidence>
<protein>
    <submittedName>
        <fullName evidence="1">Uncharacterized protein</fullName>
    </submittedName>
</protein>
<dbReference type="EMBL" id="LR797252">
    <property type="protein sequence ID" value="CAB4197124.1"/>
    <property type="molecule type" value="Genomic_DNA"/>
</dbReference>
<name>A0A6J5RYD0_9CAUD</name>
<accession>A0A6J5RYD0</accession>